<evidence type="ECO:0000256" key="3">
    <source>
        <dbReference type="SAM" id="Phobius"/>
    </source>
</evidence>
<name>A0AAD4QSQ8_9BILA</name>
<feature type="region of interest" description="Disordered" evidence="2">
    <location>
        <begin position="1020"/>
        <end position="1050"/>
    </location>
</feature>
<feature type="compositionally biased region" description="Basic and acidic residues" evidence="2">
    <location>
        <begin position="1040"/>
        <end position="1050"/>
    </location>
</feature>
<evidence type="ECO:0000256" key="2">
    <source>
        <dbReference type="SAM" id="MobiDB-lite"/>
    </source>
</evidence>
<keyword evidence="1" id="KW-0175">Coiled coil</keyword>
<feature type="transmembrane region" description="Helical" evidence="3">
    <location>
        <begin position="674"/>
        <end position="696"/>
    </location>
</feature>
<keyword evidence="6" id="KW-1185">Reference proteome</keyword>
<feature type="transmembrane region" description="Helical" evidence="3">
    <location>
        <begin position="584"/>
        <end position="609"/>
    </location>
</feature>
<feature type="compositionally biased region" description="Basic and acidic residues" evidence="2">
    <location>
        <begin position="347"/>
        <end position="370"/>
    </location>
</feature>
<keyword evidence="3" id="KW-0812">Transmembrane</keyword>
<feature type="signal peptide" evidence="4">
    <location>
        <begin position="1"/>
        <end position="22"/>
    </location>
</feature>
<evidence type="ECO:0000313" key="5">
    <source>
        <dbReference type="EMBL" id="KAI1697153.1"/>
    </source>
</evidence>
<evidence type="ECO:0000313" key="6">
    <source>
        <dbReference type="Proteomes" id="UP001201812"/>
    </source>
</evidence>
<feature type="region of interest" description="Disordered" evidence="2">
    <location>
        <begin position="345"/>
        <end position="370"/>
    </location>
</feature>
<keyword evidence="4" id="KW-0732">Signal</keyword>
<organism evidence="5 6">
    <name type="scientific">Ditylenchus destructor</name>
    <dbReference type="NCBI Taxonomy" id="166010"/>
    <lineage>
        <taxon>Eukaryota</taxon>
        <taxon>Metazoa</taxon>
        <taxon>Ecdysozoa</taxon>
        <taxon>Nematoda</taxon>
        <taxon>Chromadorea</taxon>
        <taxon>Rhabditida</taxon>
        <taxon>Tylenchina</taxon>
        <taxon>Tylenchomorpha</taxon>
        <taxon>Sphaerularioidea</taxon>
        <taxon>Anguinidae</taxon>
        <taxon>Anguininae</taxon>
        <taxon>Ditylenchus</taxon>
    </lineage>
</organism>
<keyword evidence="3" id="KW-0472">Membrane</keyword>
<evidence type="ECO:0000256" key="1">
    <source>
        <dbReference type="SAM" id="Coils"/>
    </source>
</evidence>
<reference evidence="5" key="1">
    <citation type="submission" date="2022-01" db="EMBL/GenBank/DDBJ databases">
        <title>Genome Sequence Resource for Two Populations of Ditylenchus destructor, the Migratory Endoparasitic Phytonematode.</title>
        <authorList>
            <person name="Zhang H."/>
            <person name="Lin R."/>
            <person name="Xie B."/>
        </authorList>
    </citation>
    <scope>NUCLEOTIDE SEQUENCE</scope>
    <source>
        <strain evidence="5">BazhouSP</strain>
    </source>
</reference>
<comment type="caution">
    <text evidence="5">The sequence shown here is derived from an EMBL/GenBank/DDBJ whole genome shotgun (WGS) entry which is preliminary data.</text>
</comment>
<feature type="transmembrane region" description="Helical" evidence="3">
    <location>
        <begin position="559"/>
        <end position="577"/>
    </location>
</feature>
<protein>
    <submittedName>
        <fullName evidence="5">Uncharacterized protein</fullName>
    </submittedName>
</protein>
<keyword evidence="3" id="KW-1133">Transmembrane helix</keyword>
<accession>A0AAD4QSQ8</accession>
<dbReference type="AlphaFoldDB" id="A0AAD4QSQ8"/>
<dbReference type="Proteomes" id="UP001201812">
    <property type="component" value="Unassembled WGS sequence"/>
</dbReference>
<feature type="coiled-coil region" evidence="1">
    <location>
        <begin position="51"/>
        <end position="78"/>
    </location>
</feature>
<gene>
    <name evidence="5" type="ORF">DdX_18660</name>
</gene>
<feature type="transmembrane region" description="Helical" evidence="3">
    <location>
        <begin position="796"/>
        <end position="818"/>
    </location>
</feature>
<feature type="chain" id="PRO_5042204529" evidence="4">
    <location>
        <begin position="23"/>
        <end position="1050"/>
    </location>
</feature>
<proteinExistence type="predicted"/>
<sequence length="1050" mass="119454">MNILALLLLIPSLYALFHSVSASPDNINQTPTKVRSSRNPALKGKFKQAILKVIQQNLENATSKREQLLQGMSQEERLEHMKEHFIKQLVSGSRKRDYISKVLTRRDTKEYLMPKDIEGVVTFKDGKWEVESKVRDETVATILSYVEKRVNTAFSSQVNELKVLKGQNKIKEHEKKILENLEKVLHMTKRPLPQEGCKVVLNVDESVKINAYLWELGLMFTENEVNEERRKISDLELMYKIGEEKAKKMAEKKKMPIEAFLDPEDDEKKSDKDDDDNDGEAIELSTHAIIDVLKYGENAFSPNAVIDFSKMPMKEDKKEEGSFKKLKKFLREKLTKYYYRLKSHLAKSPEQRNQEEQKEKKAKEINPIETTFREKTDAEKKQLFDTLEDILRTEDPDIEAENADDRKKDDAEEKKVVSAGEYDHFPHYEITKQKVKPFDFLKDIRYNIYVKPLKTDFKKLKAKDFYQIVKFMTLCDKGLCDSEVYEQLDPKVLSQYKDRINANDDNIQNCYHVAQLFRTAIYYDPNPTKADPIREQFLGRLGAQTLNSVINARKFVKEIGFALGLSVSAAGSIAVGLNLFAWPAVIAAVCGGTLGVGCPAALPLTIFLYSMTSGITETIDAYVIGKLLDSINGGNFWPKSMKEFWNTLTDATKAGGICAFGSVLNNIIFYYNTIALNMSAGLFTNVIATATAGAMIPIQMGKMQKTLSAALYMRLKQGFFPAPSLEELAGLVPEVRQSYKGNARQWLKTWVSWNKQARQQSVPVSEITEEEKELALFLYAKKNISFSMQVSKTSGLAINAMGIGSLISMLSYIIMGILDHYGVIRAAVSSVVNVVMNTPTEIISMGTGTLTATLLGSRWLKGWLTTDAIKNEQIVDLIFKKTMSQMEKQEKNEPNWEKTEEITSSELHYIYDTIAHKITVVWGRMITNTTIRMMDGLFTTLSKMYNVELPKKLILKIKKLVGDMMETFKKFKGNLKGFVPGLKGHFKSVMGKMKKLMPSLSKLKKDKVSEQELKAMQDKLEMGMRNGMPNNKEDEDEEWDSIRDEIGKNQ</sequence>
<dbReference type="EMBL" id="JAKKPZ010000284">
    <property type="protein sequence ID" value="KAI1697153.1"/>
    <property type="molecule type" value="Genomic_DNA"/>
</dbReference>
<feature type="region of interest" description="Disordered" evidence="2">
    <location>
        <begin position="250"/>
        <end position="279"/>
    </location>
</feature>
<evidence type="ECO:0000256" key="4">
    <source>
        <dbReference type="SAM" id="SignalP"/>
    </source>
</evidence>